<evidence type="ECO:0000313" key="8">
    <source>
        <dbReference type="Proteomes" id="UP000054321"/>
    </source>
</evidence>
<feature type="compositionally biased region" description="Basic and acidic residues" evidence="6">
    <location>
        <begin position="489"/>
        <end position="511"/>
    </location>
</feature>
<evidence type="ECO:0008006" key="9">
    <source>
        <dbReference type="Google" id="ProtNLM"/>
    </source>
</evidence>
<dbReference type="PRINTS" id="PR00419">
    <property type="entry name" value="ADXRDTASE"/>
</dbReference>
<evidence type="ECO:0000256" key="2">
    <source>
        <dbReference type="ARBA" id="ARBA00022630"/>
    </source>
</evidence>
<keyword evidence="3" id="KW-0274">FAD</keyword>
<protein>
    <recommendedName>
        <fullName evidence="9">FAD dependent oxidoreductase domain-containing protein</fullName>
    </recommendedName>
</protein>
<dbReference type="InterPro" id="IPR036188">
    <property type="entry name" value="FAD/NAD-bd_sf"/>
</dbReference>
<evidence type="ECO:0000256" key="6">
    <source>
        <dbReference type="SAM" id="MobiDB-lite"/>
    </source>
</evidence>
<dbReference type="GO" id="GO:0050660">
    <property type="term" value="F:flavin adenine dinucleotide binding"/>
    <property type="evidence" value="ECO:0007669"/>
    <property type="project" value="InterPro"/>
</dbReference>
<dbReference type="Proteomes" id="UP000054321">
    <property type="component" value="Unassembled WGS sequence"/>
</dbReference>
<dbReference type="GO" id="GO:0050661">
    <property type="term" value="F:NADP binding"/>
    <property type="evidence" value="ECO:0007669"/>
    <property type="project" value="InterPro"/>
</dbReference>
<dbReference type="Gene3D" id="3.50.50.60">
    <property type="entry name" value="FAD/NAD(P)-binding domain"/>
    <property type="match status" value="2"/>
</dbReference>
<evidence type="ECO:0000313" key="7">
    <source>
        <dbReference type="EMBL" id="KIN08641.1"/>
    </source>
</evidence>
<dbReference type="InterPro" id="IPR000960">
    <property type="entry name" value="Flavin_mOase"/>
</dbReference>
<feature type="region of interest" description="Disordered" evidence="6">
    <location>
        <begin position="489"/>
        <end position="539"/>
    </location>
</feature>
<proteinExistence type="inferred from homology"/>
<dbReference type="InterPro" id="IPR020946">
    <property type="entry name" value="Flavin_mOase-like"/>
</dbReference>
<keyword evidence="5" id="KW-0560">Oxidoreductase</keyword>
<evidence type="ECO:0000256" key="3">
    <source>
        <dbReference type="ARBA" id="ARBA00022827"/>
    </source>
</evidence>
<reference evidence="7 8" key="1">
    <citation type="submission" date="2014-04" db="EMBL/GenBank/DDBJ databases">
        <authorList>
            <consortium name="DOE Joint Genome Institute"/>
            <person name="Kuo A."/>
            <person name="Martino E."/>
            <person name="Perotto S."/>
            <person name="Kohler A."/>
            <person name="Nagy L.G."/>
            <person name="Floudas D."/>
            <person name="Copeland A."/>
            <person name="Barry K.W."/>
            <person name="Cichocki N."/>
            <person name="Veneault-Fourrey C."/>
            <person name="LaButti K."/>
            <person name="Lindquist E.A."/>
            <person name="Lipzen A."/>
            <person name="Lundell T."/>
            <person name="Morin E."/>
            <person name="Murat C."/>
            <person name="Sun H."/>
            <person name="Tunlid A."/>
            <person name="Henrissat B."/>
            <person name="Grigoriev I.V."/>
            <person name="Hibbett D.S."/>
            <person name="Martin F."/>
            <person name="Nordberg H.P."/>
            <person name="Cantor M.N."/>
            <person name="Hua S.X."/>
        </authorList>
    </citation>
    <scope>NUCLEOTIDE SEQUENCE [LARGE SCALE GENOMIC DNA]</scope>
    <source>
        <strain evidence="7 8">Zn</strain>
    </source>
</reference>
<dbReference type="InParanoid" id="A0A0C3HKB1"/>
<keyword evidence="4" id="KW-0521">NADP</keyword>
<keyword evidence="8" id="KW-1185">Reference proteome</keyword>
<sequence>MVFAAKRVAVIGAGVSGLTSARHLKSAGLEVVIYERSSVSGGIWTYTERKPLEPEYPSVKPSVADFVISTCGNVCGVENGATSNPSLEDISLDHGPPGPAYDGLKNNIPISLQVLKGLTWKEGLEDYVNVRVIGDYLHGFSESFGIEQDINFNTRVERLDKLRGQSKWRLISSTLIKDGPSAGKKARRTEEFDAVVVASGHYHACRVPDIPGLKEWKATWPSKVLHSKSYRLTELQNVLLVGSGVSSMDIAKEITPFAKKVYQSSRGGLYSLPVDMLPPTTERVADIACFAIPTSPEVSPGSVTLIDGRVLTHIDRVVLCTGYHMTLPFLPSLHNDSLAPEQADETILVTDGTQFHNLHKDIFYIPDPTLAFVGVPFFTATFTLFEMQAILVSKIFSGQAWVPSEAEMRKEYNEKVEKKGYGRSFHSLMGAEIPYVAGLVEWVNSQIPITGGEKMEGHTEAFLQGYKTMLDKFKQFEERALAGEAKLKAEKNEAKKKAAEKQKLEILDTGRPESVIPELEKTRPECQIEASAPALPVQG</sequence>
<name>A0A0C3HKB1_OIDMZ</name>
<dbReference type="STRING" id="913774.A0A0C3HKB1"/>
<dbReference type="HOGENOM" id="CLU_006909_5_2_1"/>
<organism evidence="7 8">
    <name type="scientific">Oidiodendron maius (strain Zn)</name>
    <dbReference type="NCBI Taxonomy" id="913774"/>
    <lineage>
        <taxon>Eukaryota</taxon>
        <taxon>Fungi</taxon>
        <taxon>Dikarya</taxon>
        <taxon>Ascomycota</taxon>
        <taxon>Pezizomycotina</taxon>
        <taxon>Leotiomycetes</taxon>
        <taxon>Leotiomycetes incertae sedis</taxon>
        <taxon>Myxotrichaceae</taxon>
        <taxon>Oidiodendron</taxon>
    </lineage>
</organism>
<dbReference type="InterPro" id="IPR050346">
    <property type="entry name" value="FMO-like"/>
</dbReference>
<dbReference type="GO" id="GO:0004499">
    <property type="term" value="F:N,N-dimethylaniline monooxygenase activity"/>
    <property type="evidence" value="ECO:0007669"/>
    <property type="project" value="InterPro"/>
</dbReference>
<dbReference type="OrthoDB" id="66881at2759"/>
<dbReference type="SUPFAM" id="SSF51905">
    <property type="entry name" value="FAD/NAD(P)-binding domain"/>
    <property type="match status" value="2"/>
</dbReference>
<dbReference type="AlphaFoldDB" id="A0A0C3HKB1"/>
<keyword evidence="2" id="KW-0285">Flavoprotein</keyword>
<dbReference type="Pfam" id="PF00743">
    <property type="entry name" value="FMO-like"/>
    <property type="match status" value="3"/>
</dbReference>
<dbReference type="PANTHER" id="PTHR23023">
    <property type="entry name" value="DIMETHYLANILINE MONOOXYGENASE"/>
    <property type="match status" value="1"/>
</dbReference>
<evidence type="ECO:0000256" key="5">
    <source>
        <dbReference type="ARBA" id="ARBA00023002"/>
    </source>
</evidence>
<accession>A0A0C3HKB1</accession>
<reference evidence="8" key="2">
    <citation type="submission" date="2015-01" db="EMBL/GenBank/DDBJ databases">
        <title>Evolutionary Origins and Diversification of the Mycorrhizal Mutualists.</title>
        <authorList>
            <consortium name="DOE Joint Genome Institute"/>
            <consortium name="Mycorrhizal Genomics Consortium"/>
            <person name="Kohler A."/>
            <person name="Kuo A."/>
            <person name="Nagy L.G."/>
            <person name="Floudas D."/>
            <person name="Copeland A."/>
            <person name="Barry K.W."/>
            <person name="Cichocki N."/>
            <person name="Veneault-Fourrey C."/>
            <person name="LaButti K."/>
            <person name="Lindquist E.A."/>
            <person name="Lipzen A."/>
            <person name="Lundell T."/>
            <person name="Morin E."/>
            <person name="Murat C."/>
            <person name="Riley R."/>
            <person name="Ohm R."/>
            <person name="Sun H."/>
            <person name="Tunlid A."/>
            <person name="Henrissat B."/>
            <person name="Grigoriev I.V."/>
            <person name="Hibbett D.S."/>
            <person name="Martin F."/>
        </authorList>
    </citation>
    <scope>NUCLEOTIDE SEQUENCE [LARGE SCALE GENOMIC DNA]</scope>
    <source>
        <strain evidence="8">Zn</strain>
    </source>
</reference>
<gene>
    <name evidence="7" type="ORF">OIDMADRAFT_153174</name>
</gene>
<dbReference type="PIRSF" id="PIRSF000332">
    <property type="entry name" value="FMO"/>
    <property type="match status" value="1"/>
</dbReference>
<dbReference type="EMBL" id="KN832870">
    <property type="protein sequence ID" value="KIN08641.1"/>
    <property type="molecule type" value="Genomic_DNA"/>
</dbReference>
<evidence type="ECO:0000256" key="1">
    <source>
        <dbReference type="ARBA" id="ARBA00009183"/>
    </source>
</evidence>
<comment type="similarity">
    <text evidence="1">Belongs to the FMO family.</text>
</comment>
<evidence type="ECO:0000256" key="4">
    <source>
        <dbReference type="ARBA" id="ARBA00022857"/>
    </source>
</evidence>